<dbReference type="GO" id="GO:0006397">
    <property type="term" value="P:mRNA processing"/>
    <property type="evidence" value="ECO:0007669"/>
    <property type="project" value="InterPro"/>
</dbReference>
<evidence type="ECO:0000256" key="1">
    <source>
        <dbReference type="SAM" id="MobiDB-lite"/>
    </source>
</evidence>
<comment type="caution">
    <text evidence="3">The sequence shown here is derived from an EMBL/GenBank/DDBJ whole genome shotgun (WGS) entry which is preliminary data.</text>
</comment>
<feature type="region of interest" description="Disordered" evidence="1">
    <location>
        <begin position="427"/>
        <end position="461"/>
    </location>
</feature>
<reference evidence="3" key="1">
    <citation type="submission" date="2021-10" db="EMBL/GenBank/DDBJ databases">
        <title>De novo Genome Assembly of Clathrus columnatus (Basidiomycota, Fungi) Using Illumina and Nanopore Sequence Data.</title>
        <authorList>
            <person name="Ogiso-Tanaka E."/>
            <person name="Itagaki H."/>
            <person name="Hosoya T."/>
            <person name="Hosaka K."/>
        </authorList>
    </citation>
    <scope>NUCLEOTIDE SEQUENCE</scope>
    <source>
        <strain evidence="3">MO-923</strain>
    </source>
</reference>
<dbReference type="PANTHER" id="PTHR13384:SF19">
    <property type="entry name" value="G PATCH DOMAIN-CONTAINING PROTEIN 1"/>
    <property type="match status" value="1"/>
</dbReference>
<evidence type="ECO:0000259" key="2">
    <source>
        <dbReference type="PROSITE" id="PS50174"/>
    </source>
</evidence>
<protein>
    <recommendedName>
        <fullName evidence="2">G-patch domain-containing protein</fullName>
    </recommendedName>
</protein>
<dbReference type="InterPro" id="IPR000467">
    <property type="entry name" value="G_patch_dom"/>
</dbReference>
<feature type="compositionally biased region" description="Basic residues" evidence="1">
    <location>
        <begin position="874"/>
        <end position="883"/>
    </location>
</feature>
<evidence type="ECO:0000313" key="3">
    <source>
        <dbReference type="EMBL" id="GJJ11187.1"/>
    </source>
</evidence>
<sequence>MIAHILSYTFSADRDRQSIANLCISDALISAQKHFPQSSPINRIMTTKLKRKLENIGIDVRSNSTRLTENFCLIGTPLPPLEKSKDTGEFVPLWKQDVFLPLTLVVRDEKGRRRLHGAFTGGFSAGYFNTVGSKEGWTPATFISSRADRAKAKQARPEDFMDEEDIAELKESRKLVDTTEEHDMFADTRAELASRGGGAGAEKDSMAATLQSLLPAAKDSIGARLLKKMGWKAGQGIGPRITYQQLRAQEGNPIQPNEPIDEEATKHLYAPRDTRVAFIPKKDNSFGLGYAPGDGLTNLVHGGAGSGARGSGAGINVESGPNISAGFGLGALNEAEDDDIDVYDRSGGGSKMHRHMAYDAGEEDETDDHIVIGPRFPAKPTSQNVVGSGTFKDGRPVASGFVVSEVPLIENRWFPLPEIPKGWVPDPRRVWAKDPSTATKQEGGPSNLPLPSSGAPDRRPWIKSKTADERGAMLGETPLPSAPRSVFDYLSQKDKDRLKNMGASIASGTAFPKTAPQPQMNSSVDIPTLTPQIAQAAMKGFQPFSKDPEKHARYTVYLQSQSTPDTAPALRPMPGQSPDEFNKELADYVKSAQIFKPVSGAMASRFASSATVEVVGVQHPGLYQPTQEDYAKIDVAKNEDKKKEEEEDPKKHAARLNMFGHLTREEKVWLPARLLLKRFGVRDPYPDGVPGEEPPTSSASTSAAKNDAWQTEVLKVAPELTIPSSTDITSGSSSKPLQRDLANIGLGDDEEQGKDTLTYERPAMDIFKAIFASDDEDSEDDGDEEEVVVKGKEEPIGDNDEEPLTEPPAATSAPPISQHLATTTTTTTSLTTYEPAVNKENTGKVDLSTFKPTFVPLSERGDKKRGEDKERRDKKTNKKKKGKIVVSFDVEEDGNEASLGSPTVVKSHKKERPPKRIKDKAVDAELEDESMWVEKPPPEVVKDLVLPMLTDPVPEDITSTHPRGRKRAVDFI</sequence>
<dbReference type="PANTHER" id="PTHR13384">
    <property type="entry name" value="G PATCH DOMAIN-CONTAINING PROTEIN 1"/>
    <property type="match status" value="1"/>
</dbReference>
<dbReference type="Pfam" id="PF01585">
    <property type="entry name" value="G-patch"/>
    <property type="match status" value="1"/>
</dbReference>
<organism evidence="3 4">
    <name type="scientific">Clathrus columnatus</name>
    <dbReference type="NCBI Taxonomy" id="1419009"/>
    <lineage>
        <taxon>Eukaryota</taxon>
        <taxon>Fungi</taxon>
        <taxon>Dikarya</taxon>
        <taxon>Basidiomycota</taxon>
        <taxon>Agaricomycotina</taxon>
        <taxon>Agaricomycetes</taxon>
        <taxon>Phallomycetidae</taxon>
        <taxon>Phallales</taxon>
        <taxon>Clathraceae</taxon>
        <taxon>Clathrus</taxon>
    </lineage>
</organism>
<feature type="domain" description="G-patch" evidence="2">
    <location>
        <begin position="218"/>
        <end position="238"/>
    </location>
</feature>
<name>A0AAV5AC72_9AGAM</name>
<feature type="compositionally biased region" description="Low complexity" evidence="1">
    <location>
        <begin position="721"/>
        <end position="734"/>
    </location>
</feature>
<accession>A0AAV5AC72</accession>
<feature type="compositionally biased region" description="Basic and acidic residues" evidence="1">
    <location>
        <begin position="859"/>
        <end position="873"/>
    </location>
</feature>
<dbReference type="Pfam" id="PF07713">
    <property type="entry name" value="DUF1604"/>
    <property type="match status" value="1"/>
</dbReference>
<feature type="compositionally biased region" description="Acidic residues" evidence="1">
    <location>
        <begin position="773"/>
        <end position="786"/>
    </location>
</feature>
<proteinExistence type="predicted"/>
<dbReference type="PROSITE" id="PS50174">
    <property type="entry name" value="G_PATCH"/>
    <property type="match status" value="1"/>
</dbReference>
<feature type="region of interest" description="Disordered" evidence="1">
    <location>
        <begin position="951"/>
        <end position="972"/>
    </location>
</feature>
<dbReference type="Proteomes" id="UP001050691">
    <property type="component" value="Unassembled WGS sequence"/>
</dbReference>
<feature type="compositionally biased region" description="Low complexity" evidence="1">
    <location>
        <begin position="822"/>
        <end position="832"/>
    </location>
</feature>
<keyword evidence="4" id="KW-1185">Reference proteome</keyword>
<feature type="compositionally biased region" description="Basic and acidic residues" evidence="1">
    <location>
        <begin position="914"/>
        <end position="923"/>
    </location>
</feature>
<dbReference type="GO" id="GO:0003723">
    <property type="term" value="F:RNA binding"/>
    <property type="evidence" value="ECO:0007669"/>
    <property type="project" value="TreeGrafter"/>
</dbReference>
<dbReference type="AlphaFoldDB" id="A0AAV5AC72"/>
<dbReference type="EMBL" id="BPWL01000006">
    <property type="protein sequence ID" value="GJJ11187.1"/>
    <property type="molecule type" value="Genomic_DNA"/>
</dbReference>
<dbReference type="Pfam" id="PF26093">
    <property type="entry name" value="HTH_TGH"/>
    <property type="match status" value="1"/>
</dbReference>
<gene>
    <name evidence="3" type="ORF">Clacol_005419</name>
</gene>
<feature type="region of interest" description="Disordered" evidence="1">
    <location>
        <begin position="683"/>
        <end position="930"/>
    </location>
</feature>
<dbReference type="GO" id="GO:0005634">
    <property type="term" value="C:nucleus"/>
    <property type="evidence" value="ECO:0007669"/>
    <property type="project" value="TreeGrafter"/>
</dbReference>
<evidence type="ECO:0000313" key="4">
    <source>
        <dbReference type="Proteomes" id="UP001050691"/>
    </source>
</evidence>
<dbReference type="InterPro" id="IPR011666">
    <property type="entry name" value="DUF1604"/>
</dbReference>